<evidence type="ECO:0000256" key="4">
    <source>
        <dbReference type="ARBA" id="ARBA00022703"/>
    </source>
</evidence>
<evidence type="ECO:0000256" key="6">
    <source>
        <dbReference type="ARBA" id="ARBA00023136"/>
    </source>
</evidence>
<dbReference type="InterPro" id="IPR002475">
    <property type="entry name" value="Bcl2-like"/>
</dbReference>
<evidence type="ECO:0000256" key="1">
    <source>
        <dbReference type="ARBA" id="ARBA00004167"/>
    </source>
</evidence>
<dbReference type="GO" id="GO:0097192">
    <property type="term" value="P:extrinsic apoptotic signaling pathway in absence of ligand"/>
    <property type="evidence" value="ECO:0007669"/>
    <property type="project" value="TreeGrafter"/>
</dbReference>
<comment type="caution">
    <text evidence="9">The sequence shown here is derived from an EMBL/GenBank/DDBJ whole genome shotgun (WGS) entry which is preliminary data.</text>
</comment>
<comment type="similarity">
    <text evidence="2">Belongs to the Bcl-2 family.</text>
</comment>
<dbReference type="InterPro" id="IPR046371">
    <property type="entry name" value="Bcl-2_BH1-3"/>
</dbReference>
<keyword evidence="4" id="KW-0053">Apoptosis</keyword>
<dbReference type="SMART" id="SM00337">
    <property type="entry name" value="BCL"/>
    <property type="match status" value="1"/>
</dbReference>
<dbReference type="PROSITE" id="PS50062">
    <property type="entry name" value="BCL2_FAMILY"/>
    <property type="match status" value="1"/>
</dbReference>
<proteinExistence type="inferred from homology"/>
<reference evidence="9" key="2">
    <citation type="submission" date="2023-03" db="EMBL/GenBank/DDBJ databases">
        <authorList>
            <person name="Inwood S.N."/>
            <person name="Skelly J.G."/>
            <person name="Guhlin J."/>
            <person name="Harrop T.W.R."/>
            <person name="Goldson S.G."/>
            <person name="Dearden P.K."/>
        </authorList>
    </citation>
    <scope>NUCLEOTIDE SEQUENCE</scope>
    <source>
        <strain evidence="9">Irish</strain>
        <tissue evidence="9">Whole body</tissue>
    </source>
</reference>
<dbReference type="Pfam" id="PF00452">
    <property type="entry name" value="Bcl-2"/>
    <property type="match status" value="1"/>
</dbReference>
<evidence type="ECO:0000256" key="5">
    <source>
        <dbReference type="ARBA" id="ARBA00022989"/>
    </source>
</evidence>
<dbReference type="PANTHER" id="PTHR11256">
    <property type="entry name" value="BCL-2 RELATED"/>
    <property type="match status" value="1"/>
</dbReference>
<dbReference type="GO" id="GO:0008630">
    <property type="term" value="P:intrinsic apoptotic signaling pathway in response to DNA damage"/>
    <property type="evidence" value="ECO:0007669"/>
    <property type="project" value="TreeGrafter"/>
</dbReference>
<reference evidence="9" key="1">
    <citation type="journal article" date="2023" name="bioRxiv">
        <title>Scaffold-level genome assemblies of two parasitoid biocontrol wasps reveal the parthenogenesis mechanism and an associated novel virus.</title>
        <authorList>
            <person name="Inwood S."/>
            <person name="Skelly J."/>
            <person name="Guhlin J."/>
            <person name="Harrop T."/>
            <person name="Goldson S."/>
            <person name="Dearden P."/>
        </authorList>
    </citation>
    <scope>NUCLEOTIDE SEQUENCE</scope>
    <source>
        <strain evidence="9">Irish</strain>
        <tissue evidence="9">Whole body</tissue>
    </source>
</reference>
<keyword evidence="5 7" id="KW-1133">Transmembrane helix</keyword>
<keyword evidence="3 7" id="KW-0812">Transmembrane</keyword>
<accession>A0AA39C936</accession>
<evidence type="ECO:0000313" key="9">
    <source>
        <dbReference type="EMBL" id="KAK0160103.1"/>
    </source>
</evidence>
<dbReference type="GO" id="GO:0051400">
    <property type="term" value="F:BH domain binding"/>
    <property type="evidence" value="ECO:0007669"/>
    <property type="project" value="TreeGrafter"/>
</dbReference>
<evidence type="ECO:0000256" key="2">
    <source>
        <dbReference type="ARBA" id="ARBA00009458"/>
    </source>
</evidence>
<dbReference type="GO" id="GO:0005741">
    <property type="term" value="C:mitochondrial outer membrane"/>
    <property type="evidence" value="ECO:0007669"/>
    <property type="project" value="TreeGrafter"/>
</dbReference>
<dbReference type="SUPFAM" id="SSF56854">
    <property type="entry name" value="Bcl-2 inhibitors of programmed cell death"/>
    <property type="match status" value="1"/>
</dbReference>
<feature type="domain" description="Bcl-2 Bcl-2 homology region 1-3" evidence="8">
    <location>
        <begin position="117"/>
        <end position="220"/>
    </location>
</feature>
<feature type="transmembrane region" description="Helical" evidence="7">
    <location>
        <begin position="241"/>
        <end position="263"/>
    </location>
</feature>
<dbReference type="CDD" id="cd06845">
    <property type="entry name" value="Bcl-2_like"/>
    <property type="match status" value="1"/>
</dbReference>
<evidence type="ECO:0000256" key="3">
    <source>
        <dbReference type="ARBA" id="ARBA00022692"/>
    </source>
</evidence>
<dbReference type="AlphaFoldDB" id="A0AA39C936"/>
<dbReference type="EMBL" id="JAQQBS010001423">
    <property type="protein sequence ID" value="KAK0160103.1"/>
    <property type="molecule type" value="Genomic_DNA"/>
</dbReference>
<evidence type="ECO:0000256" key="7">
    <source>
        <dbReference type="SAM" id="Phobius"/>
    </source>
</evidence>
<dbReference type="InterPro" id="IPR036834">
    <property type="entry name" value="Bcl-2-like_sf"/>
</dbReference>
<dbReference type="GO" id="GO:0001836">
    <property type="term" value="P:release of cytochrome c from mitochondria"/>
    <property type="evidence" value="ECO:0007669"/>
    <property type="project" value="TreeGrafter"/>
</dbReference>
<evidence type="ECO:0000259" key="8">
    <source>
        <dbReference type="SMART" id="SM00337"/>
    </source>
</evidence>
<evidence type="ECO:0000313" key="10">
    <source>
        <dbReference type="Proteomes" id="UP001168990"/>
    </source>
</evidence>
<sequence>MDWNMAGMTNEINQQMIIRRSSFALSLPANLVVDSARRRLSNVSDAVSRKISHTIGWRTVSSSNELIVRQGSALCGQYIRNRLKRSGIYQRKLGLKRMRSALMSNDLSVIDDVFPMLIHLSNELEKMHPNLFKRVARQVGCGHFSNEQTASDVITDIAREILRCGAMTWCKIVALYAVTGSVAIDCVRQGKAEFIPSIQCAMTEVLEEDLAMWIQANGGWSGLSTHCRTVEQDCAWQERGIVTLIICSTILICFISIILRILII</sequence>
<organism evidence="9 10">
    <name type="scientific">Microctonus aethiopoides</name>
    <dbReference type="NCBI Taxonomy" id="144406"/>
    <lineage>
        <taxon>Eukaryota</taxon>
        <taxon>Metazoa</taxon>
        <taxon>Ecdysozoa</taxon>
        <taxon>Arthropoda</taxon>
        <taxon>Hexapoda</taxon>
        <taxon>Insecta</taxon>
        <taxon>Pterygota</taxon>
        <taxon>Neoptera</taxon>
        <taxon>Endopterygota</taxon>
        <taxon>Hymenoptera</taxon>
        <taxon>Apocrita</taxon>
        <taxon>Ichneumonoidea</taxon>
        <taxon>Braconidae</taxon>
        <taxon>Euphorinae</taxon>
        <taxon>Microctonus</taxon>
    </lineage>
</organism>
<dbReference type="GO" id="GO:0042981">
    <property type="term" value="P:regulation of apoptotic process"/>
    <property type="evidence" value="ECO:0007669"/>
    <property type="project" value="InterPro"/>
</dbReference>
<comment type="subcellular location">
    <subcellularLocation>
        <location evidence="1">Membrane</location>
        <topology evidence="1">Single-pass membrane protein</topology>
    </subcellularLocation>
</comment>
<dbReference type="PRINTS" id="PR01862">
    <property type="entry name" value="BCL2FAMILY"/>
</dbReference>
<dbReference type="Gene3D" id="1.10.437.10">
    <property type="entry name" value="Blc2-like"/>
    <property type="match status" value="1"/>
</dbReference>
<keyword evidence="10" id="KW-1185">Reference proteome</keyword>
<dbReference type="InterPro" id="IPR026298">
    <property type="entry name" value="Bcl-2_fam"/>
</dbReference>
<dbReference type="PANTHER" id="PTHR11256:SF48">
    <property type="entry name" value="BCL-2-RELATED OVARIAN KILLER PROTEIN"/>
    <property type="match status" value="1"/>
</dbReference>
<gene>
    <name evidence="9" type="ORF">PV328_007544</name>
</gene>
<protein>
    <recommendedName>
        <fullName evidence="8">Bcl-2 Bcl-2 homology region 1-3 domain-containing protein</fullName>
    </recommendedName>
</protein>
<name>A0AA39C936_9HYME</name>
<dbReference type="Proteomes" id="UP001168990">
    <property type="component" value="Unassembled WGS sequence"/>
</dbReference>
<keyword evidence="6 7" id="KW-0472">Membrane</keyword>